<dbReference type="STRING" id="695850.A0A067BIG3"/>
<evidence type="ECO:0000256" key="1">
    <source>
        <dbReference type="SAM" id="MobiDB-lite"/>
    </source>
</evidence>
<sequence>MMQATCVQLGGMSGSASGGKRRRDSARWHSMSSQPPSEKLRKCDEPLPVLDADVLTTAFEPTLLQSEAEALAIAAEMGADFYSEVSVLYNLVSDMRVPSDEAATMDVLMSRLEAHVRDDDARDAEKVHNVYQGMLHVYVYLYRVHLRHFAQLEMSGHLTLCWRRLMAFASEYRVLDSTVLQKIYDFVMNLVGRPL</sequence>
<evidence type="ECO:0000313" key="3">
    <source>
        <dbReference type="Proteomes" id="UP000030745"/>
    </source>
</evidence>
<protein>
    <submittedName>
        <fullName evidence="2">Uncharacterized protein</fullName>
    </submittedName>
</protein>
<dbReference type="VEuPathDB" id="FungiDB:SPRG_15375"/>
<keyword evidence="3" id="KW-1185">Reference proteome</keyword>
<name>A0A067BIG3_SAPPC</name>
<dbReference type="GeneID" id="24137109"/>
<organism evidence="2 3">
    <name type="scientific">Saprolegnia parasitica (strain CBS 223.65)</name>
    <dbReference type="NCBI Taxonomy" id="695850"/>
    <lineage>
        <taxon>Eukaryota</taxon>
        <taxon>Sar</taxon>
        <taxon>Stramenopiles</taxon>
        <taxon>Oomycota</taxon>
        <taxon>Saprolegniomycetes</taxon>
        <taxon>Saprolegniales</taxon>
        <taxon>Saprolegniaceae</taxon>
        <taxon>Saprolegnia</taxon>
    </lineage>
</organism>
<feature type="region of interest" description="Disordered" evidence="1">
    <location>
        <begin position="1"/>
        <end position="43"/>
    </location>
</feature>
<dbReference type="OMA" id="SIMYDML"/>
<proteinExistence type="predicted"/>
<dbReference type="Pfam" id="PF03637">
    <property type="entry name" value="Mob1_phocein"/>
    <property type="match status" value="1"/>
</dbReference>
<accession>A0A067BIG3</accession>
<evidence type="ECO:0000313" key="2">
    <source>
        <dbReference type="EMBL" id="KDO17968.1"/>
    </source>
</evidence>
<dbReference type="Proteomes" id="UP000030745">
    <property type="component" value="Unassembled WGS sequence"/>
</dbReference>
<dbReference type="OrthoDB" id="111651at2759"/>
<dbReference type="KEGG" id="spar:SPRG_15375"/>
<gene>
    <name evidence="2" type="ORF">SPRG_15375</name>
</gene>
<dbReference type="Gene3D" id="1.20.140.30">
    <property type="entry name" value="MOB kinase activator"/>
    <property type="match status" value="1"/>
</dbReference>
<dbReference type="AlphaFoldDB" id="A0A067BIG3"/>
<dbReference type="SUPFAM" id="SSF101152">
    <property type="entry name" value="Mob1/phocein"/>
    <property type="match status" value="1"/>
</dbReference>
<dbReference type="InterPro" id="IPR005301">
    <property type="entry name" value="MOB_kinase_act_fam"/>
</dbReference>
<reference evidence="2 3" key="1">
    <citation type="journal article" date="2013" name="PLoS Genet.">
        <title>Distinctive expansion of potential virulence genes in the genome of the oomycete fish pathogen Saprolegnia parasitica.</title>
        <authorList>
            <person name="Jiang R.H."/>
            <person name="de Bruijn I."/>
            <person name="Haas B.J."/>
            <person name="Belmonte R."/>
            <person name="Lobach L."/>
            <person name="Christie J."/>
            <person name="van den Ackerveken G."/>
            <person name="Bottin A."/>
            <person name="Bulone V."/>
            <person name="Diaz-Moreno S.M."/>
            <person name="Dumas B."/>
            <person name="Fan L."/>
            <person name="Gaulin E."/>
            <person name="Govers F."/>
            <person name="Grenville-Briggs L.J."/>
            <person name="Horner N.R."/>
            <person name="Levin J.Z."/>
            <person name="Mammella M."/>
            <person name="Meijer H.J."/>
            <person name="Morris P."/>
            <person name="Nusbaum C."/>
            <person name="Oome S."/>
            <person name="Phillips A.J."/>
            <person name="van Rooyen D."/>
            <person name="Rzeszutek E."/>
            <person name="Saraiva M."/>
            <person name="Secombes C.J."/>
            <person name="Seidl M.F."/>
            <person name="Snel B."/>
            <person name="Stassen J.H."/>
            <person name="Sykes S."/>
            <person name="Tripathy S."/>
            <person name="van den Berg H."/>
            <person name="Vega-Arreguin J.C."/>
            <person name="Wawra S."/>
            <person name="Young S.K."/>
            <person name="Zeng Q."/>
            <person name="Dieguez-Uribeondo J."/>
            <person name="Russ C."/>
            <person name="Tyler B.M."/>
            <person name="van West P."/>
        </authorList>
    </citation>
    <scope>NUCLEOTIDE SEQUENCE [LARGE SCALE GENOMIC DNA]</scope>
    <source>
        <strain evidence="2 3">CBS 223.65</strain>
    </source>
</reference>
<dbReference type="RefSeq" id="XP_012211326.1">
    <property type="nucleotide sequence ID" value="XM_012355936.1"/>
</dbReference>
<dbReference type="EMBL" id="KK583523">
    <property type="protein sequence ID" value="KDO17968.1"/>
    <property type="molecule type" value="Genomic_DNA"/>
</dbReference>
<dbReference type="InterPro" id="IPR036703">
    <property type="entry name" value="MOB_kinase_act_sf"/>
</dbReference>